<comment type="caution">
    <text evidence="1">The sequence shown here is derived from an EMBL/GenBank/DDBJ whole genome shotgun (WGS) entry which is preliminary data.</text>
</comment>
<sequence length="15" mass="1924">MNKGEQDESYFYTRR</sequence>
<dbReference type="EMBL" id="CBUH010000172">
    <property type="protein sequence ID" value="CDI43480.1"/>
    <property type="molecule type" value="Genomic_DNA"/>
</dbReference>
<evidence type="ECO:0000313" key="2">
    <source>
        <dbReference type="Proteomes" id="UP000017243"/>
    </source>
</evidence>
<evidence type="ECO:0000313" key="1">
    <source>
        <dbReference type="EMBL" id="CDI43480.1"/>
    </source>
</evidence>
<organism evidence="1 2">
    <name type="scientific">Lactobacillus helveticus CIRM-BIA 953</name>
    <dbReference type="NCBI Taxonomy" id="1226335"/>
    <lineage>
        <taxon>Bacteria</taxon>
        <taxon>Bacillati</taxon>
        <taxon>Bacillota</taxon>
        <taxon>Bacilli</taxon>
        <taxon>Lactobacillales</taxon>
        <taxon>Lactobacillaceae</taxon>
        <taxon>Lactobacillus</taxon>
    </lineage>
</organism>
<accession>U4QNQ8</accession>
<gene>
    <name evidence="1" type="ORF">LHCIRMBIA953_02076</name>
</gene>
<proteinExistence type="predicted"/>
<name>U4QNQ8_LACHE</name>
<reference evidence="1 2" key="1">
    <citation type="submission" date="2013-09" db="EMBL/GenBank/DDBJ databases">
        <title>Draft Genome Sequence of five Lactobacillus helveticus strains CIRM-BIA 101T, 103, 104, 951 and 953 isolated from milk product.</title>
        <authorList>
            <person name="Valence F."/>
            <person name="Chuat V."/>
            <person name="Ma L."/>
            <person name="Creno S."/>
            <person name="Falentin H."/>
            <person name="Lortal S."/>
            <person name="Bizet C."/>
            <person name="Clermont D."/>
            <person name="Loux V."/>
            <person name="Bouchier C."/>
            <person name="Cousin S."/>
        </authorList>
    </citation>
    <scope>NUCLEOTIDE SEQUENCE [LARGE SCALE GENOMIC DNA]</scope>
    <source>
        <strain evidence="1 2">CIRM-BIA 953</strain>
    </source>
</reference>
<protein>
    <submittedName>
        <fullName evidence="1">Uncharacterized protein</fullName>
    </submittedName>
</protein>
<dbReference type="Proteomes" id="UP000017243">
    <property type="component" value="Unassembled WGS sequence"/>
</dbReference>